<dbReference type="SUPFAM" id="SSF54909">
    <property type="entry name" value="Dimeric alpha+beta barrel"/>
    <property type="match status" value="1"/>
</dbReference>
<evidence type="ECO:0000259" key="1">
    <source>
        <dbReference type="PROSITE" id="PS51186"/>
    </source>
</evidence>
<proteinExistence type="predicted"/>
<organism evidence="2 3">
    <name type="scientific">Haloactinopolyspora alba</name>
    <dbReference type="NCBI Taxonomy" id="648780"/>
    <lineage>
        <taxon>Bacteria</taxon>
        <taxon>Bacillati</taxon>
        <taxon>Actinomycetota</taxon>
        <taxon>Actinomycetes</taxon>
        <taxon>Jiangellales</taxon>
        <taxon>Jiangellaceae</taxon>
        <taxon>Haloactinopolyspora</taxon>
    </lineage>
</organism>
<comment type="caution">
    <text evidence="2">The sequence shown here is derived from an EMBL/GenBank/DDBJ whole genome shotgun (WGS) entry which is preliminary data.</text>
</comment>
<dbReference type="PANTHER" id="PTHR43792">
    <property type="entry name" value="GNAT FAMILY, PUTATIVE (AFU_ORTHOLOGUE AFUA_3G00765)-RELATED-RELATED"/>
    <property type="match status" value="1"/>
</dbReference>
<dbReference type="InterPro" id="IPR051531">
    <property type="entry name" value="N-acetyltransferase"/>
</dbReference>
<gene>
    <name evidence="2" type="ORF">CLV30_11984</name>
</gene>
<dbReference type="AlphaFoldDB" id="A0A2P8DN96"/>
<keyword evidence="2" id="KW-0808">Transferase</keyword>
<sequence>MKFLIQPYSDSAPVTEPGEAVTVRVRDGEVVTTSGAERTDAEDGHVTGYYVVDRDTRQDAVVAAARLPEARSHRVDVRALESAPDADGAPSSSLPVETERLTLRAFDENDLDALHDLHARPEVARYMYWEPWGRGRAVEALGRRMQSTTLAREGDSVRAAVVRRDTGVLIGDVHLQWVSAEHSRGEIGFSFHPDAQGRGYAAEAATEMLRLGFETFGLRRIIGRCDDANTASARLMERLGMRRESNFVENEFVKGVWTGEADFAMLAEEWKAG</sequence>
<dbReference type="EMBL" id="PYGE01000019">
    <property type="protein sequence ID" value="PSK98701.1"/>
    <property type="molecule type" value="Genomic_DNA"/>
</dbReference>
<dbReference type="Gene3D" id="3.40.630.30">
    <property type="match status" value="1"/>
</dbReference>
<name>A0A2P8DN96_9ACTN</name>
<dbReference type="SUPFAM" id="SSF55729">
    <property type="entry name" value="Acyl-CoA N-acyltransferases (Nat)"/>
    <property type="match status" value="1"/>
</dbReference>
<dbReference type="Pfam" id="PF13302">
    <property type="entry name" value="Acetyltransf_3"/>
    <property type="match status" value="1"/>
</dbReference>
<feature type="domain" description="N-acetyltransferase" evidence="1">
    <location>
        <begin position="101"/>
        <end position="268"/>
    </location>
</feature>
<evidence type="ECO:0000313" key="3">
    <source>
        <dbReference type="Proteomes" id="UP000243528"/>
    </source>
</evidence>
<evidence type="ECO:0000313" key="2">
    <source>
        <dbReference type="EMBL" id="PSK98701.1"/>
    </source>
</evidence>
<dbReference type="InterPro" id="IPR016181">
    <property type="entry name" value="Acyl_CoA_acyltransferase"/>
</dbReference>
<dbReference type="GO" id="GO:0016747">
    <property type="term" value="F:acyltransferase activity, transferring groups other than amino-acyl groups"/>
    <property type="evidence" value="ECO:0007669"/>
    <property type="project" value="InterPro"/>
</dbReference>
<dbReference type="InterPro" id="IPR011008">
    <property type="entry name" value="Dimeric_a/b-barrel"/>
</dbReference>
<reference evidence="2 3" key="1">
    <citation type="submission" date="2018-03" db="EMBL/GenBank/DDBJ databases">
        <title>Genomic Encyclopedia of Archaeal and Bacterial Type Strains, Phase II (KMG-II): from individual species to whole genera.</title>
        <authorList>
            <person name="Goeker M."/>
        </authorList>
    </citation>
    <scope>NUCLEOTIDE SEQUENCE [LARGE SCALE GENOMIC DNA]</scope>
    <source>
        <strain evidence="2 3">DSM 45211</strain>
    </source>
</reference>
<keyword evidence="3" id="KW-1185">Reference proteome</keyword>
<dbReference type="InterPro" id="IPR000182">
    <property type="entry name" value="GNAT_dom"/>
</dbReference>
<protein>
    <submittedName>
        <fullName evidence="2">RimJ/RimL family protein N-acetyltransferase</fullName>
    </submittedName>
</protein>
<dbReference type="PANTHER" id="PTHR43792:SF1">
    <property type="entry name" value="N-ACETYLTRANSFERASE DOMAIN-CONTAINING PROTEIN"/>
    <property type="match status" value="1"/>
</dbReference>
<accession>A0A2P8DN96</accession>
<dbReference type="Gene3D" id="3.30.70.1060">
    <property type="entry name" value="Dimeric alpha+beta barrel"/>
    <property type="match status" value="1"/>
</dbReference>
<dbReference type="Proteomes" id="UP000243528">
    <property type="component" value="Unassembled WGS sequence"/>
</dbReference>
<dbReference type="PROSITE" id="PS51186">
    <property type="entry name" value="GNAT"/>
    <property type="match status" value="1"/>
</dbReference>